<dbReference type="RefSeq" id="WP_094358564.1">
    <property type="nucleotide sequence ID" value="NZ_NMVK01000016.1"/>
</dbReference>
<name>A0A255G521_9ACTN</name>
<protein>
    <submittedName>
        <fullName evidence="1">Uncharacterized protein</fullName>
    </submittedName>
</protein>
<comment type="caution">
    <text evidence="1">The sequence shown here is derived from an EMBL/GenBank/DDBJ whole genome shotgun (WGS) entry which is preliminary data.</text>
</comment>
<accession>A0A4R6LWE7</accession>
<evidence type="ECO:0000313" key="2">
    <source>
        <dbReference type="Proteomes" id="UP000215896"/>
    </source>
</evidence>
<dbReference type="AlphaFoldDB" id="A0A255G521"/>
<sequence>MKHPEPRCPIRPTDPCSLCFPGASGPQDCGLVLLVREDPDLAEEWARLRREAAQERRRQPH</sequence>
<dbReference type="Pfam" id="PF20555">
    <property type="entry name" value="DUF6767"/>
    <property type="match status" value="1"/>
</dbReference>
<keyword evidence="2" id="KW-1185">Reference proteome</keyword>
<proteinExistence type="predicted"/>
<reference evidence="1 2" key="1">
    <citation type="submission" date="2017-07" db="EMBL/GenBank/DDBJ databases">
        <title>Draft whole genome sequences of clinical Proprionibacteriaceae strains.</title>
        <authorList>
            <person name="Bernier A.-M."/>
            <person name="Bernard K."/>
            <person name="Domingo M.-C."/>
        </authorList>
    </citation>
    <scope>NUCLEOTIDE SEQUENCE [LARGE SCALE GENOMIC DNA]</scope>
    <source>
        <strain evidence="1 2">NML 030167</strain>
    </source>
</reference>
<dbReference type="EMBL" id="NMVO01000016">
    <property type="protein sequence ID" value="OYO10661.1"/>
    <property type="molecule type" value="Genomic_DNA"/>
</dbReference>
<organism evidence="1 2">
    <name type="scientific">Enemella evansiae</name>
    <dbReference type="NCBI Taxonomy" id="2016499"/>
    <lineage>
        <taxon>Bacteria</taxon>
        <taxon>Bacillati</taxon>
        <taxon>Actinomycetota</taxon>
        <taxon>Actinomycetes</taxon>
        <taxon>Propionibacteriales</taxon>
        <taxon>Propionibacteriaceae</taxon>
        <taxon>Enemella</taxon>
    </lineage>
</organism>
<dbReference type="OrthoDB" id="4324184at2"/>
<dbReference type="InterPro" id="IPR046658">
    <property type="entry name" value="DUF6767"/>
</dbReference>
<gene>
    <name evidence="1" type="ORF">CGZ94_16830</name>
</gene>
<accession>A0A255G521</accession>
<evidence type="ECO:0000313" key="1">
    <source>
        <dbReference type="EMBL" id="OYO10661.1"/>
    </source>
</evidence>
<dbReference type="Proteomes" id="UP000215896">
    <property type="component" value="Unassembled WGS sequence"/>
</dbReference>